<feature type="coiled-coil region" evidence="7">
    <location>
        <begin position="241"/>
        <end position="292"/>
    </location>
</feature>
<reference evidence="11 12" key="1">
    <citation type="submission" date="2020-05" db="EMBL/GenBank/DDBJ databases">
        <title>Complete genome sequence of Hymenobacter sp. TS19 in Coasted Sand Dune.</title>
        <authorList>
            <person name="Lee J.-H."/>
            <person name="Jung J.-H."/>
            <person name="Jeong S."/>
            <person name="Zhao L."/>
            <person name="Kim M.-K."/>
            <person name="Seo H.-S."/>
            <person name="Lim S."/>
        </authorList>
    </citation>
    <scope>NUCLEOTIDE SEQUENCE [LARGE SCALE GENOMIC DNA]</scope>
    <source>
        <strain evidence="11 12">TS19</strain>
    </source>
</reference>
<evidence type="ECO:0000256" key="1">
    <source>
        <dbReference type="ARBA" id="ARBA00000085"/>
    </source>
</evidence>
<keyword evidence="8" id="KW-0472">Membrane</keyword>
<dbReference type="Pfam" id="PF02518">
    <property type="entry name" value="HATPase_c"/>
    <property type="match status" value="1"/>
</dbReference>
<keyword evidence="5" id="KW-0808">Transferase</keyword>
<keyword evidence="8" id="KW-1133">Transmembrane helix</keyword>
<keyword evidence="8" id="KW-0812">Transmembrane</keyword>
<dbReference type="EC" id="2.7.13.3" evidence="3"/>
<dbReference type="Gene3D" id="6.10.340.10">
    <property type="match status" value="1"/>
</dbReference>
<proteinExistence type="predicted"/>
<dbReference type="Gene3D" id="1.10.287.130">
    <property type="match status" value="1"/>
</dbReference>
<dbReference type="PROSITE" id="PS50885">
    <property type="entry name" value="HAMP"/>
    <property type="match status" value="1"/>
</dbReference>
<dbReference type="PANTHER" id="PTHR43065:SF42">
    <property type="entry name" value="TWO-COMPONENT SENSOR PPRA"/>
    <property type="match status" value="1"/>
</dbReference>
<dbReference type="PRINTS" id="PR00344">
    <property type="entry name" value="BCTRLSENSOR"/>
</dbReference>
<dbReference type="PROSITE" id="PS50109">
    <property type="entry name" value="HIS_KIN"/>
    <property type="match status" value="1"/>
</dbReference>
<evidence type="ECO:0000259" key="10">
    <source>
        <dbReference type="PROSITE" id="PS50885"/>
    </source>
</evidence>
<feature type="transmembrane region" description="Helical" evidence="8">
    <location>
        <begin position="25"/>
        <end position="44"/>
    </location>
</feature>
<sequence>MLISLRKSPLYQNIKQIRLTVKTKIWMAVTSIVLLFSFFVLFYLPAIQEKTLLNNFNKEVQNQANTVALGVKIAMTEQNFEGVQTAMDFVKKDPLLRFVSLLQTDTVWNTNHTTYKINRTVFKTYPDNKQIDVNATSNDSTVIKRTNFSTPIMHGEVVLAFSTREIIQGKRKIRITSLFFSFLVFSIGIGIGFGLARSISIPVLKLRDAATKVGRGDLTQRVSSKSRDEIGELGLAFNKMVTDLSTARQELEDRTKELIKEKEKSDDLFEGLNKTLTDLKETQEQLIRQEKLASIGQLTKGLVDRLLNPLNYVNNFAAISNELLDESREILSKDAYAADEYIQAELVPLLTMIETNTEKIREHGNSLTRIIKSMDKLLQVKSDIFIETDINAFIENQLAAYKNEIDETHHHITFELVQEPGSNCTTKIVPAEMSSVIYNIINNAIYALHEKSLIDTTFQPKITIKTASTDQDTEIIIQDNGNGISDIEKQQLFSPFFTTKPTSKGVGLGLFISQDIIKMHKGSITVETELNSFTTFTIRLPLSPAAENA</sequence>
<organism evidence="11 12">
    <name type="scientific">Hymenobacter taeanensis</name>
    <dbReference type="NCBI Taxonomy" id="2735321"/>
    <lineage>
        <taxon>Bacteria</taxon>
        <taxon>Pseudomonadati</taxon>
        <taxon>Bacteroidota</taxon>
        <taxon>Cytophagia</taxon>
        <taxon>Cytophagales</taxon>
        <taxon>Hymenobacteraceae</taxon>
        <taxon>Hymenobacter</taxon>
    </lineage>
</organism>
<gene>
    <name evidence="11" type="ORF">HMJ29_00585</name>
</gene>
<dbReference type="AlphaFoldDB" id="A0A6M6BE49"/>
<evidence type="ECO:0000256" key="3">
    <source>
        <dbReference type="ARBA" id="ARBA00012438"/>
    </source>
</evidence>
<feature type="domain" description="HAMP" evidence="10">
    <location>
        <begin position="197"/>
        <end position="249"/>
    </location>
</feature>
<protein>
    <recommendedName>
        <fullName evidence="3">histidine kinase</fullName>
        <ecNumber evidence="3">2.7.13.3</ecNumber>
    </recommendedName>
</protein>
<evidence type="ECO:0000256" key="2">
    <source>
        <dbReference type="ARBA" id="ARBA00004370"/>
    </source>
</evidence>
<dbReference type="SUPFAM" id="SSF58104">
    <property type="entry name" value="Methyl-accepting chemotaxis protein (MCP) signaling domain"/>
    <property type="match status" value="1"/>
</dbReference>
<evidence type="ECO:0000256" key="5">
    <source>
        <dbReference type="ARBA" id="ARBA00022679"/>
    </source>
</evidence>
<evidence type="ECO:0000256" key="7">
    <source>
        <dbReference type="SAM" id="Coils"/>
    </source>
</evidence>
<dbReference type="SUPFAM" id="SSF55874">
    <property type="entry name" value="ATPase domain of HSP90 chaperone/DNA topoisomerase II/histidine kinase"/>
    <property type="match status" value="1"/>
</dbReference>
<evidence type="ECO:0000259" key="9">
    <source>
        <dbReference type="PROSITE" id="PS50109"/>
    </source>
</evidence>
<dbReference type="EMBL" id="CP053538">
    <property type="protein sequence ID" value="QJX45513.1"/>
    <property type="molecule type" value="Genomic_DNA"/>
</dbReference>
<evidence type="ECO:0000256" key="6">
    <source>
        <dbReference type="ARBA" id="ARBA00022777"/>
    </source>
</evidence>
<feature type="domain" description="Histidine kinase" evidence="9">
    <location>
        <begin position="341"/>
        <end position="544"/>
    </location>
</feature>
<dbReference type="GO" id="GO:0016020">
    <property type="term" value="C:membrane"/>
    <property type="evidence" value="ECO:0007669"/>
    <property type="project" value="UniProtKB-SubCell"/>
</dbReference>
<dbReference type="Proteomes" id="UP000501623">
    <property type="component" value="Chromosome"/>
</dbReference>
<keyword evidence="4" id="KW-0597">Phosphoprotein</keyword>
<keyword evidence="6" id="KW-0418">Kinase</keyword>
<name>A0A6M6BE49_9BACT</name>
<evidence type="ECO:0000313" key="12">
    <source>
        <dbReference type="Proteomes" id="UP000501623"/>
    </source>
</evidence>
<dbReference type="Pfam" id="PF00672">
    <property type="entry name" value="HAMP"/>
    <property type="match status" value="1"/>
</dbReference>
<accession>A0A6M6BE49</accession>
<dbReference type="SMART" id="SM00387">
    <property type="entry name" value="HATPase_c"/>
    <property type="match status" value="1"/>
</dbReference>
<keyword evidence="12" id="KW-1185">Reference proteome</keyword>
<dbReference type="InterPro" id="IPR003594">
    <property type="entry name" value="HATPase_dom"/>
</dbReference>
<evidence type="ECO:0000313" key="11">
    <source>
        <dbReference type="EMBL" id="QJX45513.1"/>
    </source>
</evidence>
<dbReference type="InterPro" id="IPR003660">
    <property type="entry name" value="HAMP_dom"/>
</dbReference>
<dbReference type="CDD" id="cd06225">
    <property type="entry name" value="HAMP"/>
    <property type="match status" value="1"/>
</dbReference>
<dbReference type="GO" id="GO:0007165">
    <property type="term" value="P:signal transduction"/>
    <property type="evidence" value="ECO:0007669"/>
    <property type="project" value="InterPro"/>
</dbReference>
<keyword evidence="7" id="KW-0175">Coiled coil</keyword>
<evidence type="ECO:0000256" key="4">
    <source>
        <dbReference type="ARBA" id="ARBA00022553"/>
    </source>
</evidence>
<feature type="transmembrane region" description="Helical" evidence="8">
    <location>
        <begin position="178"/>
        <end position="196"/>
    </location>
</feature>
<dbReference type="GO" id="GO:0004673">
    <property type="term" value="F:protein histidine kinase activity"/>
    <property type="evidence" value="ECO:0007669"/>
    <property type="project" value="UniProtKB-EC"/>
</dbReference>
<dbReference type="SMART" id="SM00304">
    <property type="entry name" value="HAMP"/>
    <property type="match status" value="1"/>
</dbReference>
<dbReference type="KEGG" id="hts:HMJ29_00585"/>
<comment type="catalytic activity">
    <reaction evidence="1">
        <text>ATP + protein L-histidine = ADP + protein N-phospho-L-histidine.</text>
        <dbReference type="EC" id="2.7.13.3"/>
    </reaction>
</comment>
<dbReference type="InterPro" id="IPR036890">
    <property type="entry name" value="HATPase_C_sf"/>
</dbReference>
<dbReference type="RefSeq" id="WP_171589661.1">
    <property type="nucleotide sequence ID" value="NZ_CP053538.1"/>
</dbReference>
<dbReference type="InterPro" id="IPR004358">
    <property type="entry name" value="Sig_transdc_His_kin-like_C"/>
</dbReference>
<dbReference type="Gene3D" id="3.30.565.10">
    <property type="entry name" value="Histidine kinase-like ATPase, C-terminal domain"/>
    <property type="match status" value="1"/>
</dbReference>
<dbReference type="InterPro" id="IPR005467">
    <property type="entry name" value="His_kinase_dom"/>
</dbReference>
<dbReference type="PANTHER" id="PTHR43065">
    <property type="entry name" value="SENSOR HISTIDINE KINASE"/>
    <property type="match status" value="1"/>
</dbReference>
<evidence type="ECO:0000256" key="8">
    <source>
        <dbReference type="SAM" id="Phobius"/>
    </source>
</evidence>
<comment type="subcellular location">
    <subcellularLocation>
        <location evidence="2">Membrane</location>
    </subcellularLocation>
</comment>
<dbReference type="SUPFAM" id="SSF158472">
    <property type="entry name" value="HAMP domain-like"/>
    <property type="match status" value="1"/>
</dbReference>